<dbReference type="GO" id="GO:0008360">
    <property type="term" value="P:regulation of cell shape"/>
    <property type="evidence" value="ECO:0007669"/>
    <property type="project" value="UniProtKB-UniRule"/>
</dbReference>
<protein>
    <recommendedName>
        <fullName evidence="8">L,D-TPase catalytic domain-containing protein</fullName>
    </recommendedName>
</protein>
<dbReference type="InterPro" id="IPR050979">
    <property type="entry name" value="LD-transpeptidase"/>
</dbReference>
<feature type="active site" description="Proton donor/acceptor" evidence="6">
    <location>
        <position position="226"/>
    </location>
</feature>
<evidence type="ECO:0000256" key="4">
    <source>
        <dbReference type="ARBA" id="ARBA00022984"/>
    </source>
</evidence>
<accession>W6K0K9</accession>
<dbReference type="GO" id="GO:0005576">
    <property type="term" value="C:extracellular region"/>
    <property type="evidence" value="ECO:0007669"/>
    <property type="project" value="TreeGrafter"/>
</dbReference>
<keyword evidence="7" id="KW-0732">Signal</keyword>
<evidence type="ECO:0000313" key="9">
    <source>
        <dbReference type="EMBL" id="CCH75408.1"/>
    </source>
</evidence>
<keyword evidence="2" id="KW-0808">Transferase</keyword>
<dbReference type="InterPro" id="IPR005490">
    <property type="entry name" value="LD_TPept_cat_dom"/>
</dbReference>
<dbReference type="PANTHER" id="PTHR30582:SF2">
    <property type="entry name" value="L,D-TRANSPEPTIDASE YCIB-RELATED"/>
    <property type="match status" value="1"/>
</dbReference>
<dbReference type="SUPFAM" id="SSF47090">
    <property type="entry name" value="PGBD-like"/>
    <property type="match status" value="1"/>
</dbReference>
<evidence type="ECO:0000313" key="10">
    <source>
        <dbReference type="Proteomes" id="UP000035763"/>
    </source>
</evidence>
<dbReference type="InterPro" id="IPR036366">
    <property type="entry name" value="PGBDSf"/>
</dbReference>
<dbReference type="RefSeq" id="WP_048695880.1">
    <property type="nucleotide sequence ID" value="NZ_HG764815.1"/>
</dbReference>
<dbReference type="GO" id="GO:0016740">
    <property type="term" value="F:transferase activity"/>
    <property type="evidence" value="ECO:0007669"/>
    <property type="project" value="UniProtKB-KW"/>
</dbReference>
<name>W6K0K9_9MICO</name>
<evidence type="ECO:0000256" key="1">
    <source>
        <dbReference type="ARBA" id="ARBA00004752"/>
    </source>
</evidence>
<dbReference type="Gene3D" id="2.40.440.10">
    <property type="entry name" value="L,D-transpeptidase catalytic domain-like"/>
    <property type="match status" value="1"/>
</dbReference>
<proteinExistence type="predicted"/>
<dbReference type="STRING" id="1193182.BN11_680014"/>
<dbReference type="EMBL" id="CAJA01000494">
    <property type="protein sequence ID" value="CCH75408.1"/>
    <property type="molecule type" value="Genomic_DNA"/>
</dbReference>
<dbReference type="Proteomes" id="UP000035763">
    <property type="component" value="Unassembled WGS sequence"/>
</dbReference>
<feature type="signal peptide" evidence="7">
    <location>
        <begin position="1"/>
        <end position="28"/>
    </location>
</feature>
<evidence type="ECO:0000256" key="7">
    <source>
        <dbReference type="SAM" id="SignalP"/>
    </source>
</evidence>
<dbReference type="PROSITE" id="PS52029">
    <property type="entry name" value="LD_TPASE"/>
    <property type="match status" value="1"/>
</dbReference>
<evidence type="ECO:0000256" key="6">
    <source>
        <dbReference type="PROSITE-ProRule" id="PRU01373"/>
    </source>
</evidence>
<dbReference type="UniPathway" id="UPA00219"/>
<keyword evidence="5 6" id="KW-0961">Cell wall biogenesis/degradation</keyword>
<evidence type="ECO:0000259" key="8">
    <source>
        <dbReference type="PROSITE" id="PS52029"/>
    </source>
</evidence>
<sequence length="266" mass="29289">MNMQIARRATVVAMAAGLGITAAAPAFAETTVPAPKELANAAVGPTVPVPQEARRGESDPVVKRAQQIMAKFGIPAGPADGITGQQTRQGLCAFRRISGLPVNRYSLNTETYRKLVEYDNKYSRLNQIGVSSFQGKSTFVHVQQACQTMFYVKDKKVQRVLPVSTGVRGHETPFGYYTLANTTRGWYCSTLYPESCRKQTTGEFAYISNFGNMYNPRQVVGAIFVHGSTSVPTYPASHGCIRVTVNDSDWLYHNVDRMPIFITGKY</sequence>
<dbReference type="GO" id="GO:0071555">
    <property type="term" value="P:cell wall organization"/>
    <property type="evidence" value="ECO:0007669"/>
    <property type="project" value="UniProtKB-UniRule"/>
</dbReference>
<feature type="chain" id="PRO_5004878778" description="L,D-TPase catalytic domain-containing protein" evidence="7">
    <location>
        <begin position="29"/>
        <end position="266"/>
    </location>
</feature>
<dbReference type="SUPFAM" id="SSF141523">
    <property type="entry name" value="L,D-transpeptidase catalytic domain-like"/>
    <property type="match status" value="1"/>
</dbReference>
<organism evidence="9 10">
    <name type="scientific">Nostocoides australiense Ben110</name>
    <dbReference type="NCBI Taxonomy" id="1193182"/>
    <lineage>
        <taxon>Bacteria</taxon>
        <taxon>Bacillati</taxon>
        <taxon>Actinomycetota</taxon>
        <taxon>Actinomycetes</taxon>
        <taxon>Micrococcales</taxon>
        <taxon>Intrasporangiaceae</taxon>
        <taxon>Nostocoides</taxon>
    </lineage>
</organism>
<keyword evidence="4 6" id="KW-0573">Peptidoglycan synthesis</keyword>
<comment type="caution">
    <text evidence="9">The sequence shown here is derived from an EMBL/GenBank/DDBJ whole genome shotgun (WGS) entry which is preliminary data.</text>
</comment>
<feature type="active site" description="Nucleophile" evidence="6">
    <location>
        <position position="240"/>
    </location>
</feature>
<dbReference type="GO" id="GO:0018104">
    <property type="term" value="P:peptidoglycan-protein cross-linking"/>
    <property type="evidence" value="ECO:0007669"/>
    <property type="project" value="TreeGrafter"/>
</dbReference>
<keyword evidence="3 6" id="KW-0133">Cell shape</keyword>
<dbReference type="GO" id="GO:0071972">
    <property type="term" value="F:peptidoglycan L,D-transpeptidase activity"/>
    <property type="evidence" value="ECO:0007669"/>
    <property type="project" value="TreeGrafter"/>
</dbReference>
<dbReference type="Gene3D" id="1.10.101.10">
    <property type="entry name" value="PGBD-like superfamily/PGBD"/>
    <property type="match status" value="1"/>
</dbReference>
<evidence type="ECO:0000256" key="3">
    <source>
        <dbReference type="ARBA" id="ARBA00022960"/>
    </source>
</evidence>
<gene>
    <name evidence="9" type="ORF">BN11_680014</name>
</gene>
<dbReference type="OrthoDB" id="9810670at2"/>
<evidence type="ECO:0000256" key="5">
    <source>
        <dbReference type="ARBA" id="ARBA00023316"/>
    </source>
</evidence>
<dbReference type="Pfam" id="PF03734">
    <property type="entry name" value="YkuD"/>
    <property type="match status" value="1"/>
</dbReference>
<dbReference type="AlphaFoldDB" id="W6K0K9"/>
<keyword evidence="10" id="KW-1185">Reference proteome</keyword>
<feature type="domain" description="L,D-TPase catalytic" evidence="8">
    <location>
        <begin position="138"/>
        <end position="263"/>
    </location>
</feature>
<dbReference type="InterPro" id="IPR038063">
    <property type="entry name" value="Transpep_catalytic_dom"/>
</dbReference>
<dbReference type="PANTHER" id="PTHR30582">
    <property type="entry name" value="L,D-TRANSPEPTIDASE"/>
    <property type="match status" value="1"/>
</dbReference>
<reference evidence="9 10" key="1">
    <citation type="journal article" date="2013" name="ISME J.">
        <title>A metabolic model for members of the genus Tetrasphaera involved in enhanced biological phosphorus removal.</title>
        <authorList>
            <person name="Kristiansen R."/>
            <person name="Nguyen H.T.T."/>
            <person name="Saunders A.M."/>
            <person name="Nielsen J.L."/>
            <person name="Wimmer R."/>
            <person name="Le V.Q."/>
            <person name="McIlroy S.J."/>
            <person name="Petrovski S."/>
            <person name="Seviour R.J."/>
            <person name="Calteau A."/>
            <person name="Nielsen K.L."/>
            <person name="Nielsen P.H."/>
        </authorList>
    </citation>
    <scope>NUCLEOTIDE SEQUENCE [LARGE SCALE GENOMIC DNA]</scope>
    <source>
        <strain evidence="9 10">Ben110</strain>
    </source>
</reference>
<dbReference type="CDD" id="cd16913">
    <property type="entry name" value="YkuD_like"/>
    <property type="match status" value="1"/>
</dbReference>
<evidence type="ECO:0000256" key="2">
    <source>
        <dbReference type="ARBA" id="ARBA00022679"/>
    </source>
</evidence>
<dbReference type="InterPro" id="IPR036365">
    <property type="entry name" value="PGBD-like_sf"/>
</dbReference>
<comment type="pathway">
    <text evidence="1 6">Cell wall biogenesis; peptidoglycan biosynthesis.</text>
</comment>